<sequence>MGLNGKRLHYLLQLWYSPTALLLDAPIDLLIYHMIVGLEAKQRHRIALVLKFSAPRGCGYLFASLNDLPDLAAYFLTSKFE</sequence>
<name>A0A0C2Z2D4_9AGAM</name>
<reference evidence="2 3" key="1">
    <citation type="submission" date="2014-04" db="EMBL/GenBank/DDBJ databases">
        <authorList>
            <consortium name="DOE Joint Genome Institute"/>
            <person name="Kuo A."/>
            <person name="Kohler A."/>
            <person name="Nagy L.G."/>
            <person name="Floudas D."/>
            <person name="Copeland A."/>
            <person name="Barry K.W."/>
            <person name="Cichocki N."/>
            <person name="Veneault-Fourrey C."/>
            <person name="LaButti K."/>
            <person name="Lindquist E.A."/>
            <person name="Lipzen A."/>
            <person name="Lundell T."/>
            <person name="Morin E."/>
            <person name="Murat C."/>
            <person name="Sun H."/>
            <person name="Tunlid A."/>
            <person name="Henrissat B."/>
            <person name="Grigoriev I.V."/>
            <person name="Hibbett D.S."/>
            <person name="Martin F."/>
            <person name="Nordberg H.P."/>
            <person name="Cantor M.N."/>
            <person name="Hua S.X."/>
        </authorList>
    </citation>
    <scope>NUCLEOTIDE SEQUENCE [LARGE SCALE GENOMIC DNA]</scope>
    <source>
        <strain evidence="2 3">Foug A</strain>
    </source>
</reference>
<keyword evidence="1" id="KW-1133">Transmembrane helix</keyword>
<keyword evidence="1" id="KW-0812">Transmembrane</keyword>
<gene>
    <name evidence="2" type="ORF">SCLCIDRAFT_133479</name>
</gene>
<dbReference type="Proteomes" id="UP000053989">
    <property type="component" value="Unassembled WGS sequence"/>
</dbReference>
<evidence type="ECO:0000313" key="2">
    <source>
        <dbReference type="EMBL" id="KIM56013.1"/>
    </source>
</evidence>
<evidence type="ECO:0000313" key="3">
    <source>
        <dbReference type="Proteomes" id="UP000053989"/>
    </source>
</evidence>
<accession>A0A0C2Z2D4</accession>
<proteinExistence type="predicted"/>
<keyword evidence="3" id="KW-1185">Reference proteome</keyword>
<reference evidence="3" key="2">
    <citation type="submission" date="2015-01" db="EMBL/GenBank/DDBJ databases">
        <title>Evolutionary Origins and Diversification of the Mycorrhizal Mutualists.</title>
        <authorList>
            <consortium name="DOE Joint Genome Institute"/>
            <consortium name="Mycorrhizal Genomics Consortium"/>
            <person name="Kohler A."/>
            <person name="Kuo A."/>
            <person name="Nagy L.G."/>
            <person name="Floudas D."/>
            <person name="Copeland A."/>
            <person name="Barry K.W."/>
            <person name="Cichocki N."/>
            <person name="Veneault-Fourrey C."/>
            <person name="LaButti K."/>
            <person name="Lindquist E.A."/>
            <person name="Lipzen A."/>
            <person name="Lundell T."/>
            <person name="Morin E."/>
            <person name="Murat C."/>
            <person name="Riley R."/>
            <person name="Ohm R."/>
            <person name="Sun H."/>
            <person name="Tunlid A."/>
            <person name="Henrissat B."/>
            <person name="Grigoriev I.V."/>
            <person name="Hibbett D.S."/>
            <person name="Martin F."/>
        </authorList>
    </citation>
    <scope>NUCLEOTIDE SEQUENCE [LARGE SCALE GENOMIC DNA]</scope>
    <source>
        <strain evidence="3">Foug A</strain>
    </source>
</reference>
<dbReference type="EMBL" id="KN822124">
    <property type="protein sequence ID" value="KIM56013.1"/>
    <property type="molecule type" value="Genomic_DNA"/>
</dbReference>
<organism evidence="2 3">
    <name type="scientific">Scleroderma citrinum Foug A</name>
    <dbReference type="NCBI Taxonomy" id="1036808"/>
    <lineage>
        <taxon>Eukaryota</taxon>
        <taxon>Fungi</taxon>
        <taxon>Dikarya</taxon>
        <taxon>Basidiomycota</taxon>
        <taxon>Agaricomycotina</taxon>
        <taxon>Agaricomycetes</taxon>
        <taxon>Agaricomycetidae</taxon>
        <taxon>Boletales</taxon>
        <taxon>Sclerodermatineae</taxon>
        <taxon>Sclerodermataceae</taxon>
        <taxon>Scleroderma</taxon>
    </lineage>
</organism>
<protein>
    <submittedName>
        <fullName evidence="2">Uncharacterized protein</fullName>
    </submittedName>
</protein>
<dbReference type="AlphaFoldDB" id="A0A0C2Z2D4"/>
<dbReference type="OrthoDB" id="437457at2759"/>
<dbReference type="STRING" id="1036808.A0A0C2Z2D4"/>
<evidence type="ECO:0000256" key="1">
    <source>
        <dbReference type="SAM" id="Phobius"/>
    </source>
</evidence>
<dbReference type="HOGENOM" id="CLU_2575244_0_0_1"/>
<dbReference type="InParanoid" id="A0A0C2Z2D4"/>
<keyword evidence="1" id="KW-0472">Membrane</keyword>
<feature type="transmembrane region" description="Helical" evidence="1">
    <location>
        <begin position="15"/>
        <end position="35"/>
    </location>
</feature>